<dbReference type="OrthoDB" id="3001771at2759"/>
<keyword evidence="2" id="KW-1185">Reference proteome</keyword>
<reference evidence="1" key="1">
    <citation type="submission" date="2020-11" db="EMBL/GenBank/DDBJ databases">
        <authorList>
            <consortium name="DOE Joint Genome Institute"/>
            <person name="Ahrendt S."/>
            <person name="Riley R."/>
            <person name="Andreopoulos W."/>
            <person name="Labutti K."/>
            <person name="Pangilinan J."/>
            <person name="Ruiz-Duenas F.J."/>
            <person name="Barrasa J.M."/>
            <person name="Sanchez-Garcia M."/>
            <person name="Camarero S."/>
            <person name="Miyauchi S."/>
            <person name="Serrano A."/>
            <person name="Linde D."/>
            <person name="Babiker R."/>
            <person name="Drula E."/>
            <person name="Ayuso-Fernandez I."/>
            <person name="Pacheco R."/>
            <person name="Padilla G."/>
            <person name="Ferreira P."/>
            <person name="Barriuso J."/>
            <person name="Kellner H."/>
            <person name="Castanera R."/>
            <person name="Alfaro M."/>
            <person name="Ramirez L."/>
            <person name="Pisabarro A.G."/>
            <person name="Kuo A."/>
            <person name="Tritt A."/>
            <person name="Lipzen A."/>
            <person name="He G."/>
            <person name="Yan M."/>
            <person name="Ng V."/>
            <person name="Cullen D."/>
            <person name="Martin F."/>
            <person name="Rosso M.-N."/>
            <person name="Henrissat B."/>
            <person name="Hibbett D."/>
            <person name="Martinez A.T."/>
            <person name="Grigoriev I.V."/>
        </authorList>
    </citation>
    <scope>NUCLEOTIDE SEQUENCE</scope>
    <source>
        <strain evidence="1">CBS 506.95</strain>
    </source>
</reference>
<dbReference type="EMBL" id="MU157864">
    <property type="protein sequence ID" value="KAF9527147.1"/>
    <property type="molecule type" value="Genomic_DNA"/>
</dbReference>
<protein>
    <submittedName>
        <fullName evidence="1">Uncharacterized protein</fullName>
    </submittedName>
</protein>
<evidence type="ECO:0000313" key="1">
    <source>
        <dbReference type="EMBL" id="KAF9527147.1"/>
    </source>
</evidence>
<evidence type="ECO:0000313" key="2">
    <source>
        <dbReference type="Proteomes" id="UP000807306"/>
    </source>
</evidence>
<accession>A0A9P6JN92</accession>
<proteinExistence type="predicted"/>
<organism evidence="1 2">
    <name type="scientific">Crepidotus variabilis</name>
    <dbReference type="NCBI Taxonomy" id="179855"/>
    <lineage>
        <taxon>Eukaryota</taxon>
        <taxon>Fungi</taxon>
        <taxon>Dikarya</taxon>
        <taxon>Basidiomycota</taxon>
        <taxon>Agaricomycotina</taxon>
        <taxon>Agaricomycetes</taxon>
        <taxon>Agaricomycetidae</taxon>
        <taxon>Agaricales</taxon>
        <taxon>Agaricineae</taxon>
        <taxon>Crepidotaceae</taxon>
        <taxon>Crepidotus</taxon>
    </lineage>
</organism>
<name>A0A9P6JN92_9AGAR</name>
<gene>
    <name evidence="1" type="ORF">CPB83DRAFT_856831</name>
</gene>
<dbReference type="Proteomes" id="UP000807306">
    <property type="component" value="Unassembled WGS sequence"/>
</dbReference>
<comment type="caution">
    <text evidence="1">The sequence shown here is derived from an EMBL/GenBank/DDBJ whole genome shotgun (WGS) entry which is preliminary data.</text>
</comment>
<sequence>MTSHVAHEYVSSNENLKLDNRSRFPFNVAGVCTLWRDILGDFPEYWTDLLILVDNTFPTTISELKLYVDFSKCLSINIKVTRTNPGVGVLVGDVVKYNEIVHTQAVIEVLRPHFRRCKSIHFDVLYDDSLPSVTRDLLPLSPDLQTLILKSVYENGTTQSNQQDSEDGQEVSRADPDIIFLSGKVALEVLNHRSLFTSDRWNRDITISTYSAPLDLELSAPLLSSITEKFNDVAHLTLENLDIPFIDRNIATPVWRPYHLRLVGLKPKFLSFLFKTDLSMVLFISIIDCTLNDNLPFLEAPNCDELELCRVRGDLGIVLAEWDGSALTFNDCDELTNEIIHALTARIEAGRYIDLCRLKVINCLNFTPSVLLGLVVSFGRARGICRVVVSGLTPPLSENDRTELQNLAGILGWEGETL</sequence>
<dbReference type="AlphaFoldDB" id="A0A9P6JN92"/>